<dbReference type="PROSITE" id="PS50977">
    <property type="entry name" value="HTH_TETR_2"/>
    <property type="match status" value="1"/>
</dbReference>
<proteinExistence type="predicted"/>
<feature type="domain" description="HTH tetR-type" evidence="3">
    <location>
        <begin position="25"/>
        <end position="85"/>
    </location>
</feature>
<evidence type="ECO:0000313" key="5">
    <source>
        <dbReference type="Proteomes" id="UP001193680"/>
    </source>
</evidence>
<name>A0ABS0BV87_9GAMM</name>
<dbReference type="Proteomes" id="UP001193680">
    <property type="component" value="Unassembled WGS sequence"/>
</dbReference>
<evidence type="ECO:0000256" key="2">
    <source>
        <dbReference type="PROSITE-ProRule" id="PRU00335"/>
    </source>
</evidence>
<dbReference type="Pfam" id="PF14246">
    <property type="entry name" value="TetR_C_7"/>
    <property type="match status" value="1"/>
</dbReference>
<dbReference type="InterPro" id="IPR050109">
    <property type="entry name" value="HTH-type_TetR-like_transc_reg"/>
</dbReference>
<dbReference type="InterPro" id="IPR009057">
    <property type="entry name" value="Homeodomain-like_sf"/>
</dbReference>
<dbReference type="Gene3D" id="1.10.357.10">
    <property type="entry name" value="Tetracycline Repressor, domain 2"/>
    <property type="match status" value="1"/>
</dbReference>
<dbReference type="SUPFAM" id="SSF46689">
    <property type="entry name" value="Homeodomain-like"/>
    <property type="match status" value="1"/>
</dbReference>
<reference evidence="4 5" key="1">
    <citation type="submission" date="2020-11" db="EMBL/GenBank/DDBJ databases">
        <title>Sulfur oxidizing isolate from Hospital Hole Sinkhole.</title>
        <authorList>
            <person name="Scott K.M."/>
        </authorList>
    </citation>
    <scope>NUCLEOTIDE SEQUENCE [LARGE SCALE GENOMIC DNA]</scope>
    <source>
        <strain evidence="4 5">HH1</strain>
    </source>
</reference>
<dbReference type="Pfam" id="PF00440">
    <property type="entry name" value="TetR_N"/>
    <property type="match status" value="1"/>
</dbReference>
<gene>
    <name evidence="4" type="ORF">H8792_005230</name>
</gene>
<keyword evidence="1 2" id="KW-0238">DNA-binding</keyword>
<keyword evidence="5" id="KW-1185">Reference proteome</keyword>
<evidence type="ECO:0000256" key="1">
    <source>
        <dbReference type="ARBA" id="ARBA00023125"/>
    </source>
</evidence>
<dbReference type="InterPro" id="IPR001647">
    <property type="entry name" value="HTH_TetR"/>
</dbReference>
<dbReference type="InterPro" id="IPR039536">
    <property type="entry name" value="TetR_C_Proteobacteria"/>
</dbReference>
<dbReference type="PRINTS" id="PR00455">
    <property type="entry name" value="HTHTETR"/>
</dbReference>
<evidence type="ECO:0000259" key="3">
    <source>
        <dbReference type="PROSITE" id="PS50977"/>
    </source>
</evidence>
<dbReference type="PANTHER" id="PTHR30055">
    <property type="entry name" value="HTH-TYPE TRANSCRIPTIONAL REGULATOR RUTR"/>
    <property type="match status" value="1"/>
</dbReference>
<comment type="caution">
    <text evidence="4">The sequence shown here is derived from an EMBL/GenBank/DDBJ whole genome shotgun (WGS) entry which is preliminary data.</text>
</comment>
<accession>A0ABS0BV87</accession>
<dbReference type="EMBL" id="JACBGI020000006">
    <property type="protein sequence ID" value="MBF6057738.1"/>
    <property type="molecule type" value="Genomic_DNA"/>
</dbReference>
<dbReference type="RefSeq" id="WP_185977885.1">
    <property type="nucleotide sequence ID" value="NZ_JACBGI020000006.1"/>
</dbReference>
<feature type="DNA-binding region" description="H-T-H motif" evidence="2">
    <location>
        <begin position="48"/>
        <end position="67"/>
    </location>
</feature>
<dbReference type="Gene3D" id="1.10.10.60">
    <property type="entry name" value="Homeodomain-like"/>
    <property type="match status" value="1"/>
</dbReference>
<dbReference type="PANTHER" id="PTHR30055:SF146">
    <property type="entry name" value="HTH-TYPE TRANSCRIPTIONAL DUAL REGULATOR CECR"/>
    <property type="match status" value="1"/>
</dbReference>
<dbReference type="SUPFAM" id="SSF48498">
    <property type="entry name" value="Tetracyclin repressor-like, C-terminal domain"/>
    <property type="match status" value="1"/>
</dbReference>
<protein>
    <submittedName>
        <fullName evidence="4">TetR/AcrR family transcriptional regulator</fullName>
    </submittedName>
</protein>
<organism evidence="4 5">
    <name type="scientific">Thiomicrorhabdus heinhorstiae</name>
    <dbReference type="NCBI Taxonomy" id="2748010"/>
    <lineage>
        <taxon>Bacteria</taxon>
        <taxon>Pseudomonadati</taxon>
        <taxon>Pseudomonadota</taxon>
        <taxon>Gammaproteobacteria</taxon>
        <taxon>Thiotrichales</taxon>
        <taxon>Piscirickettsiaceae</taxon>
        <taxon>Thiomicrorhabdus</taxon>
    </lineage>
</organism>
<sequence>MSQITADSLSHLDGCCQGATNKRGLARQLKLLEVAQKHFLAQGYAGTSVNEIVKEAGGSLNTLYRHFGNKLGLFEAVFKSKANELFKPFENTEFWSDDLRTNLTHFGRVLQAVSLSADGIAMYRLVATENNHEQSEIQKIFYQHGPQAAIAVLAAYLQKVQDSGKIQVGDPSLAAGQFLEMIKGPFFYRALFGETIGAEEMERTLSHGVELFLHGCMRSAGESKSG</sequence>
<dbReference type="InterPro" id="IPR036271">
    <property type="entry name" value="Tet_transcr_reg_TetR-rel_C_sf"/>
</dbReference>
<evidence type="ECO:0000313" key="4">
    <source>
        <dbReference type="EMBL" id="MBF6057738.1"/>
    </source>
</evidence>